<comment type="caution">
    <text evidence="2">The sequence shown here is derived from an EMBL/GenBank/DDBJ whole genome shotgun (WGS) entry which is preliminary data.</text>
</comment>
<name>A0A3D9SI07_9BACL</name>
<proteinExistence type="predicted"/>
<evidence type="ECO:0000313" key="3">
    <source>
        <dbReference type="Proteomes" id="UP000256304"/>
    </source>
</evidence>
<keyword evidence="1" id="KW-0812">Transmembrane</keyword>
<dbReference type="RefSeq" id="WP_116187862.1">
    <property type="nucleotide sequence ID" value="NZ_QTTN01000004.1"/>
</dbReference>
<dbReference type="Proteomes" id="UP000256304">
    <property type="component" value="Unassembled WGS sequence"/>
</dbReference>
<dbReference type="OrthoDB" id="2647690at2"/>
<organism evidence="2 3">
    <name type="scientific">Paenibacillus taihuensis</name>
    <dbReference type="NCBI Taxonomy" id="1156355"/>
    <lineage>
        <taxon>Bacteria</taxon>
        <taxon>Bacillati</taxon>
        <taxon>Bacillota</taxon>
        <taxon>Bacilli</taxon>
        <taxon>Bacillales</taxon>
        <taxon>Paenibacillaceae</taxon>
        <taxon>Paenibacillus</taxon>
    </lineage>
</organism>
<dbReference type="AlphaFoldDB" id="A0A3D9SI07"/>
<feature type="transmembrane region" description="Helical" evidence="1">
    <location>
        <begin position="45"/>
        <end position="71"/>
    </location>
</feature>
<keyword evidence="1" id="KW-0472">Membrane</keyword>
<evidence type="ECO:0000313" key="2">
    <source>
        <dbReference type="EMBL" id="REE91508.1"/>
    </source>
</evidence>
<sequence length="73" mass="8131">MFNLVVVLIVAICLFALISSIYFIRKQQNKALDKSASMAAVRHPVIANPIVIAYFVFPVVVIIGAILWAIFIR</sequence>
<feature type="transmembrane region" description="Helical" evidence="1">
    <location>
        <begin position="6"/>
        <end position="24"/>
    </location>
</feature>
<dbReference type="EMBL" id="QTTN01000004">
    <property type="protein sequence ID" value="REE91508.1"/>
    <property type="molecule type" value="Genomic_DNA"/>
</dbReference>
<keyword evidence="3" id="KW-1185">Reference proteome</keyword>
<keyword evidence="1" id="KW-1133">Transmembrane helix</keyword>
<reference evidence="2 3" key="1">
    <citation type="submission" date="2018-08" db="EMBL/GenBank/DDBJ databases">
        <title>Genomic Encyclopedia of Type Strains, Phase III (KMG-III): the genomes of soil and plant-associated and newly described type strains.</title>
        <authorList>
            <person name="Whitman W."/>
        </authorList>
    </citation>
    <scope>NUCLEOTIDE SEQUENCE [LARGE SCALE GENOMIC DNA]</scope>
    <source>
        <strain evidence="2 3">CGMCC 1.10966</strain>
    </source>
</reference>
<accession>A0A3D9SI07</accession>
<gene>
    <name evidence="2" type="ORF">A8990_10415</name>
</gene>
<protein>
    <submittedName>
        <fullName evidence="2">Uncharacterized protein</fullName>
    </submittedName>
</protein>
<evidence type="ECO:0000256" key="1">
    <source>
        <dbReference type="SAM" id="Phobius"/>
    </source>
</evidence>